<dbReference type="RefSeq" id="XP_019913933.1">
    <property type="nucleotide sequence ID" value="XM_020058650.1"/>
</dbReference>
<dbReference type="AlphaFoldDB" id="A0A1B1DWV2"/>
<accession>A0A1B1DWV2</accession>
<organism evidence="2 3">
    <name type="scientific">Plasmodium coatneyi</name>
    <dbReference type="NCBI Taxonomy" id="208452"/>
    <lineage>
        <taxon>Eukaryota</taxon>
        <taxon>Sar</taxon>
        <taxon>Alveolata</taxon>
        <taxon>Apicomplexa</taxon>
        <taxon>Aconoidasida</taxon>
        <taxon>Haemosporida</taxon>
        <taxon>Plasmodiidae</taxon>
        <taxon>Plasmodium</taxon>
    </lineage>
</organism>
<dbReference type="OrthoDB" id="383226at2759"/>
<dbReference type="VEuPathDB" id="PlasmoDB:PCOAH_00018410"/>
<gene>
    <name evidence="2" type="ORF">PCOAH_00018410</name>
</gene>
<keyword evidence="3" id="KW-1185">Reference proteome</keyword>
<evidence type="ECO:0000256" key="1">
    <source>
        <dbReference type="SAM" id="Phobius"/>
    </source>
</evidence>
<keyword evidence="1" id="KW-1133">Transmembrane helix</keyword>
<sequence length="515" mass="58317">MTPDDNVMEELPSQKIYNEFEERGKSCRSSRTGTECNPQVIGKVKGALEVWNSSAWGKDEKVASAIVRNYYYVCMMNGNNPSDNTPCQLFYYWLGEKVRGGKKPAQSFGVVMNSIYTALKEFPPMIKYKGKCKNLYPKISDALFEYRKTLFDYHYDCKDEQGRPRSKEPSSCQKCKGLLQAAKDAYDELEEWCRTGGEEYCTGFRANYKGGTTQYPKPEKLECTPEALPKPTRPEKCKKDVPSQEVYCQFDDADEHSCDANSGAAGVISTLKHKLEQYNISGSYENNIVGAYCKASKMEKGSGSNSDGCNFFYYWLENVMRTVNELDKKFGTYMEGIYEKLEQLRVDKRCTNLYERKNNISWKIFKQMKRLFDYQKDKSTILSGVGEGDPCPVQYQTYLKNVKCAYQTIQKKCTGGENSGREWCTQFGKWHANYKNETELKFGCVLNNPAQCTQEESSSESHESVVQPNSATYPVGTSTPTAPIISSAVAGVGLPTIVAFLLYKVSKITTIIITR</sequence>
<keyword evidence="1" id="KW-0812">Transmembrane</keyword>
<dbReference type="Pfam" id="PF05795">
    <property type="entry name" value="Plasmodium_Vir"/>
    <property type="match status" value="2"/>
</dbReference>
<name>A0A1B1DWV2_9APIC</name>
<evidence type="ECO:0008006" key="4">
    <source>
        <dbReference type="Google" id="ProtNLM"/>
    </source>
</evidence>
<dbReference type="Proteomes" id="UP000092716">
    <property type="component" value="Chromosome 7"/>
</dbReference>
<evidence type="ECO:0000313" key="2">
    <source>
        <dbReference type="EMBL" id="ANQ07238.1"/>
    </source>
</evidence>
<keyword evidence="1" id="KW-0472">Membrane</keyword>
<dbReference type="InterPro" id="IPR008780">
    <property type="entry name" value="Plasmodium_Vir"/>
</dbReference>
<evidence type="ECO:0000313" key="3">
    <source>
        <dbReference type="Proteomes" id="UP000092716"/>
    </source>
</evidence>
<dbReference type="KEGG" id="pcot:PCOAH_00018410"/>
<dbReference type="GeneID" id="30908567"/>
<proteinExistence type="predicted"/>
<dbReference type="EMBL" id="CP016245">
    <property type="protein sequence ID" value="ANQ07238.1"/>
    <property type="molecule type" value="Genomic_DNA"/>
</dbReference>
<reference evidence="3" key="1">
    <citation type="submission" date="2016-06" db="EMBL/GenBank/DDBJ databases">
        <title>First high quality genome sequence of Plasmodium coatneyi using continuous long reads from single molecule, real-time sequencing.</title>
        <authorList>
            <person name="Chien J.-T."/>
            <person name="Pakala S.B."/>
            <person name="Geraldo J.A."/>
            <person name="Lapp S.A."/>
            <person name="Barnwell J.W."/>
            <person name="Kissinger J.C."/>
            <person name="Galinski M.R."/>
            <person name="Humphrey J.C."/>
        </authorList>
    </citation>
    <scope>NUCLEOTIDE SEQUENCE [LARGE SCALE GENOMIC DNA]</scope>
    <source>
        <strain evidence="3">Hackeri</strain>
    </source>
</reference>
<protein>
    <recommendedName>
        <fullName evidence="4">KIR protein</fullName>
    </recommendedName>
</protein>
<feature type="transmembrane region" description="Helical" evidence="1">
    <location>
        <begin position="484"/>
        <end position="503"/>
    </location>
</feature>